<evidence type="ECO:0000313" key="1">
    <source>
        <dbReference type="EMBL" id="AYV87148.1"/>
    </source>
</evidence>
<sequence length="87" mass="9971">MSTENETVRITLDPSYVDANGAYVITEPGKYFLTDEGSAVQVERVKAYDARRAKDREDKMKEKMQLIMRIGYTNYANLLDDVKTSNK</sequence>
<dbReference type="EMBL" id="MK072534">
    <property type="protein sequence ID" value="AYV87148.1"/>
    <property type="molecule type" value="Genomic_DNA"/>
</dbReference>
<gene>
    <name evidence="1" type="ORF">Sylvanvirus28_12</name>
</gene>
<accession>A0A3G5AJ22</accession>
<name>A0A3G5AJ22_9VIRU</name>
<reference evidence="1" key="1">
    <citation type="submission" date="2018-10" db="EMBL/GenBank/DDBJ databases">
        <title>Hidden diversity of soil giant viruses.</title>
        <authorList>
            <person name="Schulz F."/>
            <person name="Alteio L."/>
            <person name="Goudeau D."/>
            <person name="Ryan E.M."/>
            <person name="Malmstrom R.R."/>
            <person name="Blanchard J."/>
            <person name="Woyke T."/>
        </authorList>
    </citation>
    <scope>NUCLEOTIDE SEQUENCE</scope>
    <source>
        <strain evidence="1">SYV1</strain>
    </source>
</reference>
<organism evidence="1">
    <name type="scientific">Sylvanvirus sp</name>
    <dbReference type="NCBI Taxonomy" id="2487774"/>
    <lineage>
        <taxon>Viruses</taxon>
    </lineage>
</organism>
<protein>
    <submittedName>
        <fullName evidence="1">Uncharacterized protein</fullName>
    </submittedName>
</protein>
<proteinExistence type="predicted"/>